<proteinExistence type="predicted"/>
<dbReference type="RefSeq" id="WP_330104696.1">
    <property type="nucleotide sequence ID" value="NZ_JAZDCT010000024.1"/>
</dbReference>
<comment type="caution">
    <text evidence="1">The sequence shown here is derived from an EMBL/GenBank/DDBJ whole genome shotgun (WGS) entry which is preliminary data.</text>
</comment>
<protein>
    <submittedName>
        <fullName evidence="1">Uncharacterized protein</fullName>
    </submittedName>
</protein>
<organism evidence="1 2">
    <name type="scientific">Pseudomonas carassii</name>
    <dbReference type="NCBI Taxonomy" id="3115855"/>
    <lineage>
        <taxon>Bacteria</taxon>
        <taxon>Pseudomonadati</taxon>
        <taxon>Pseudomonadota</taxon>
        <taxon>Gammaproteobacteria</taxon>
        <taxon>Pseudomonadales</taxon>
        <taxon>Pseudomonadaceae</taxon>
        <taxon>Pseudomonas</taxon>
    </lineage>
</organism>
<reference evidence="1" key="1">
    <citation type="submission" date="2024-01" db="EMBL/GenBank/DDBJ databases">
        <title>Unpublished Manusciprt.</title>
        <authorList>
            <person name="Duman M."/>
            <person name="Valdes E.G."/>
            <person name="Ajmi N."/>
            <person name="Altun S."/>
            <person name="Saticioglu I.B."/>
        </authorList>
    </citation>
    <scope>NUCLEOTIDE SEQUENCE</scope>
    <source>
        <strain evidence="1">137P</strain>
    </source>
</reference>
<accession>A0ABU7HE13</accession>
<gene>
    <name evidence="1" type="ORF">V0R62_17935</name>
</gene>
<sequence>MNKDDDSFECWLMDMDDAIHRFICGCPVGDRQRFDYSSASLDFLERWLLNQYQSIEAMRQQDQAAMVDGAARYVGQVFRRHLGGKWFIDNEDKKNVFYKRPQLMGMKGQLAQFSPLSMVTASVDRNSGSYMSGVLSKLKANVGV</sequence>
<evidence type="ECO:0000313" key="2">
    <source>
        <dbReference type="Proteomes" id="UP001354227"/>
    </source>
</evidence>
<evidence type="ECO:0000313" key="1">
    <source>
        <dbReference type="EMBL" id="MEE1889548.1"/>
    </source>
</evidence>
<dbReference type="EMBL" id="JAZDCT010000024">
    <property type="protein sequence ID" value="MEE1889548.1"/>
    <property type="molecule type" value="Genomic_DNA"/>
</dbReference>
<name>A0ABU7HE13_9PSED</name>
<dbReference type="Proteomes" id="UP001354227">
    <property type="component" value="Unassembled WGS sequence"/>
</dbReference>
<keyword evidence="2" id="KW-1185">Reference proteome</keyword>